<dbReference type="EMBL" id="JAQSIO010000001">
    <property type="protein sequence ID" value="MDD0813423.1"/>
    <property type="molecule type" value="Genomic_DNA"/>
</dbReference>
<protein>
    <submittedName>
        <fullName evidence="2">Uncharacterized protein</fullName>
    </submittedName>
</protein>
<feature type="region of interest" description="Disordered" evidence="1">
    <location>
        <begin position="1"/>
        <end position="93"/>
    </location>
</feature>
<feature type="compositionally biased region" description="Basic and acidic residues" evidence="1">
    <location>
        <begin position="68"/>
        <end position="93"/>
    </location>
</feature>
<sequence length="152" mass="16170">MQLPPVDRSLSWAAYGAGAAASAGESERQTPSKPSTTVTNAPTESTIVTVSGRKVESPDKPSASNDQPNKDWTEVKKKATTEEPKKPPPEPISKKLLDFIHSVWKASGSVVELAATEASDEANRLQNEQTKAGLSTNLLVYTDPKVKRGGGL</sequence>
<comment type="caution">
    <text evidence="2">The sequence shown here is derived from an EMBL/GenBank/DDBJ whole genome shotgun (WGS) entry which is preliminary data.</text>
</comment>
<evidence type="ECO:0000256" key="1">
    <source>
        <dbReference type="SAM" id="MobiDB-lite"/>
    </source>
</evidence>
<name>A0ABT5MA18_9BURK</name>
<keyword evidence="3" id="KW-1185">Reference proteome</keyword>
<feature type="compositionally biased region" description="Polar residues" evidence="1">
    <location>
        <begin position="31"/>
        <end position="49"/>
    </location>
</feature>
<evidence type="ECO:0000313" key="3">
    <source>
        <dbReference type="Proteomes" id="UP001528672"/>
    </source>
</evidence>
<dbReference type="Proteomes" id="UP001528672">
    <property type="component" value="Unassembled WGS sequence"/>
</dbReference>
<reference evidence="2 3" key="1">
    <citation type="submission" date="2023-02" db="EMBL/GenBank/DDBJ databases">
        <title>Bacterial whole genome sequence for Curvibacter sp. HBC28.</title>
        <authorList>
            <person name="Le V."/>
            <person name="Ko S.-R."/>
            <person name="Ahn C.-Y."/>
            <person name="Oh H.-M."/>
        </authorList>
    </citation>
    <scope>NUCLEOTIDE SEQUENCE [LARGE SCALE GENOMIC DNA]</scope>
    <source>
        <strain evidence="2 3">HBC28</strain>
    </source>
</reference>
<organism evidence="2 3">
    <name type="scientific">Curvibacter microcysteis</name>
    <dbReference type="NCBI Taxonomy" id="3026419"/>
    <lineage>
        <taxon>Bacteria</taxon>
        <taxon>Pseudomonadati</taxon>
        <taxon>Pseudomonadota</taxon>
        <taxon>Betaproteobacteria</taxon>
        <taxon>Burkholderiales</taxon>
        <taxon>Comamonadaceae</taxon>
        <taxon>Curvibacter</taxon>
    </lineage>
</organism>
<proteinExistence type="predicted"/>
<feature type="compositionally biased region" description="Low complexity" evidence="1">
    <location>
        <begin position="13"/>
        <end position="24"/>
    </location>
</feature>
<evidence type="ECO:0000313" key="2">
    <source>
        <dbReference type="EMBL" id="MDD0813423.1"/>
    </source>
</evidence>
<accession>A0ABT5MA18</accession>
<dbReference type="RefSeq" id="WP_273924946.1">
    <property type="nucleotide sequence ID" value="NZ_JAQSIN010000005.1"/>
</dbReference>
<gene>
    <name evidence="2" type="ORF">PSQ39_02145</name>
</gene>